<keyword evidence="7" id="KW-0539">Nucleus</keyword>
<evidence type="ECO:0000259" key="9">
    <source>
        <dbReference type="PROSITE" id="PS51916"/>
    </source>
</evidence>
<dbReference type="InterPro" id="IPR028020">
    <property type="entry name" value="ASX_DEUBAD_dom"/>
</dbReference>
<evidence type="ECO:0000313" key="10">
    <source>
        <dbReference type="EMBL" id="PGH09949.1"/>
    </source>
</evidence>
<evidence type="ECO:0000313" key="11">
    <source>
        <dbReference type="Proteomes" id="UP000223968"/>
    </source>
</evidence>
<feature type="compositionally biased region" description="Low complexity" evidence="8">
    <location>
        <begin position="34"/>
        <end position="48"/>
    </location>
</feature>
<dbReference type="Pfam" id="PF13919">
    <property type="entry name" value="ASXH"/>
    <property type="match status" value="1"/>
</dbReference>
<dbReference type="GO" id="GO:0005634">
    <property type="term" value="C:nucleus"/>
    <property type="evidence" value="ECO:0007669"/>
    <property type="project" value="UniProtKB-SubCell"/>
</dbReference>
<keyword evidence="3" id="KW-0863">Zinc-finger</keyword>
<dbReference type="AlphaFoldDB" id="A0A2B7XLX5"/>
<keyword evidence="4" id="KW-0862">Zinc</keyword>
<dbReference type="InterPro" id="IPR044867">
    <property type="entry name" value="DEUBAD_dom"/>
</dbReference>
<feature type="compositionally biased region" description="Polar residues" evidence="8">
    <location>
        <begin position="518"/>
        <end position="531"/>
    </location>
</feature>
<accession>A0A2B7XLX5</accession>
<evidence type="ECO:0000256" key="5">
    <source>
        <dbReference type="ARBA" id="ARBA00023015"/>
    </source>
</evidence>
<feature type="compositionally biased region" description="Basic and acidic residues" evidence="8">
    <location>
        <begin position="7"/>
        <end position="20"/>
    </location>
</feature>
<feature type="region of interest" description="Disordered" evidence="8">
    <location>
        <begin position="509"/>
        <end position="531"/>
    </location>
</feature>
<name>A0A2B7XLX5_9EURO</name>
<feature type="region of interest" description="Disordered" evidence="8">
    <location>
        <begin position="299"/>
        <end position="399"/>
    </location>
</feature>
<evidence type="ECO:0000256" key="4">
    <source>
        <dbReference type="ARBA" id="ARBA00022833"/>
    </source>
</evidence>
<dbReference type="Proteomes" id="UP000223968">
    <property type="component" value="Unassembled WGS sequence"/>
</dbReference>
<evidence type="ECO:0000256" key="7">
    <source>
        <dbReference type="ARBA" id="ARBA00023242"/>
    </source>
</evidence>
<protein>
    <recommendedName>
        <fullName evidence="9">DEUBAD domain-containing protein</fullName>
    </recommendedName>
</protein>
<keyword evidence="6" id="KW-0804">Transcription</keyword>
<evidence type="ECO:0000256" key="1">
    <source>
        <dbReference type="ARBA" id="ARBA00004123"/>
    </source>
</evidence>
<sequence>MGRPRKQKADNGGKTPEPRITRRTSGAIDPPYDATTSKTKTAAAKPSKMTQAGVKKSTGGRRGPARSTKKDPWSEEQLTTSNKSHIIDVDLVKLLSNPKAWTCLDEDEKKEIIALLPDDIQRHADPPPTSADDPNYVIPPLPESFVRYSNNWRDAVRQFQLDLQTGRYDPEWQRQAAEAMEERADGQFDKFKEEQFEEFWGQKQKLDHAVIAGESSKVKLATLVENGVVRIGDVWRYSRVFGKGEKLLLEKEARIVESDGASLTFAIAPGRRVFLLDDSHSANGEGPTVGADVDMKEEVTGTPENGVNGSTPSPEQAAEEDNNNTSATSVTRRETSMETTNQTIDGANADEDVPSEMPTQPEVPTSQAVSESAEDTGPVGVESPEEPTLPEPDPMNVDNPEVTLLQGIYEAADALSDSDSELSTAKDISSPAWWGDENELPATAAADIGVTVMGEMDETQPSDAVLNQLVGARNSDNPTPLLSDAAGAVGATHARDAGIDALPDDAELRDTGEAARSEIQSSTNAAVDGTVSVNQTSDIAATEQPTEHTDEPIIGQTTEQTKEEAAELAAGPTAETTPKSTAESIENDAPKNVIFTGVTGPGRLASKILEIDGRVTDPPNGNAWKEFRCYRNNQDMGSLWECRQAWFVRRK</sequence>
<evidence type="ECO:0000256" key="8">
    <source>
        <dbReference type="SAM" id="MobiDB-lite"/>
    </source>
</evidence>
<proteinExistence type="predicted"/>
<comment type="caution">
    <text evidence="10">The sequence shown here is derived from an EMBL/GenBank/DDBJ whole genome shotgun (WGS) entry which is preliminary data.</text>
</comment>
<dbReference type="OrthoDB" id="2289918at2759"/>
<dbReference type="STRING" id="1447875.A0A2B7XLX5"/>
<dbReference type="EMBL" id="PDNB01000089">
    <property type="protein sequence ID" value="PGH09949.1"/>
    <property type="molecule type" value="Genomic_DNA"/>
</dbReference>
<evidence type="ECO:0000256" key="2">
    <source>
        <dbReference type="ARBA" id="ARBA00022723"/>
    </source>
</evidence>
<dbReference type="GO" id="GO:0008270">
    <property type="term" value="F:zinc ion binding"/>
    <property type="evidence" value="ECO:0007669"/>
    <property type="project" value="UniProtKB-KW"/>
</dbReference>
<feature type="region of interest" description="Disordered" evidence="8">
    <location>
        <begin position="1"/>
        <end position="79"/>
    </location>
</feature>
<keyword evidence="11" id="KW-1185">Reference proteome</keyword>
<keyword evidence="2" id="KW-0479">Metal-binding</keyword>
<evidence type="ECO:0000256" key="6">
    <source>
        <dbReference type="ARBA" id="ARBA00023163"/>
    </source>
</evidence>
<reference evidence="10 11" key="1">
    <citation type="submission" date="2017-10" db="EMBL/GenBank/DDBJ databases">
        <title>Comparative genomics in systemic dimorphic fungi from Ajellomycetaceae.</title>
        <authorList>
            <person name="Munoz J.F."/>
            <person name="Mcewen J.G."/>
            <person name="Clay O.K."/>
            <person name="Cuomo C.A."/>
        </authorList>
    </citation>
    <scope>NUCLEOTIDE SEQUENCE [LARGE SCALE GENOMIC DNA]</scope>
    <source>
        <strain evidence="10 11">UAMH5409</strain>
    </source>
</reference>
<evidence type="ECO:0000256" key="3">
    <source>
        <dbReference type="ARBA" id="ARBA00022771"/>
    </source>
</evidence>
<dbReference type="PROSITE" id="PS51916">
    <property type="entry name" value="DEUBAD"/>
    <property type="match status" value="1"/>
</dbReference>
<comment type="subcellular location">
    <subcellularLocation>
        <location evidence="1">Nucleus</location>
    </subcellularLocation>
</comment>
<keyword evidence="5" id="KW-0805">Transcription regulation</keyword>
<organism evidence="10 11">
    <name type="scientific">Helicocarpus griseus UAMH5409</name>
    <dbReference type="NCBI Taxonomy" id="1447875"/>
    <lineage>
        <taxon>Eukaryota</taxon>
        <taxon>Fungi</taxon>
        <taxon>Dikarya</taxon>
        <taxon>Ascomycota</taxon>
        <taxon>Pezizomycotina</taxon>
        <taxon>Eurotiomycetes</taxon>
        <taxon>Eurotiomycetidae</taxon>
        <taxon>Onygenales</taxon>
        <taxon>Ajellomycetaceae</taxon>
        <taxon>Helicocarpus</taxon>
    </lineage>
</organism>
<feature type="domain" description="DEUBAD" evidence="9">
    <location>
        <begin position="82"/>
        <end position="205"/>
    </location>
</feature>
<feature type="compositionally biased region" description="Polar residues" evidence="8">
    <location>
        <begin position="302"/>
        <end position="314"/>
    </location>
</feature>
<gene>
    <name evidence="10" type="ORF">AJ79_05565</name>
</gene>